<name>A0A9P8VD73_9PEZI</name>
<gene>
    <name evidence="3" type="ORF">F5X68DRAFT_275230</name>
</gene>
<dbReference type="OrthoDB" id="5288828at2759"/>
<dbReference type="Proteomes" id="UP000770015">
    <property type="component" value="Unassembled WGS sequence"/>
</dbReference>
<protein>
    <recommendedName>
        <fullName evidence="2">DUF2293 domain-containing protein</fullName>
    </recommendedName>
</protein>
<feature type="region of interest" description="Disordered" evidence="1">
    <location>
        <begin position="407"/>
        <end position="429"/>
    </location>
</feature>
<accession>A0A9P8VD73</accession>
<reference evidence="3" key="1">
    <citation type="journal article" date="2021" name="Nat. Commun.">
        <title>Genetic determinants of endophytism in the Arabidopsis root mycobiome.</title>
        <authorList>
            <person name="Mesny F."/>
            <person name="Miyauchi S."/>
            <person name="Thiergart T."/>
            <person name="Pickel B."/>
            <person name="Atanasova L."/>
            <person name="Karlsson M."/>
            <person name="Huettel B."/>
            <person name="Barry K.W."/>
            <person name="Haridas S."/>
            <person name="Chen C."/>
            <person name="Bauer D."/>
            <person name="Andreopoulos W."/>
            <person name="Pangilinan J."/>
            <person name="LaButti K."/>
            <person name="Riley R."/>
            <person name="Lipzen A."/>
            <person name="Clum A."/>
            <person name="Drula E."/>
            <person name="Henrissat B."/>
            <person name="Kohler A."/>
            <person name="Grigoriev I.V."/>
            <person name="Martin F.M."/>
            <person name="Hacquard S."/>
        </authorList>
    </citation>
    <scope>NUCLEOTIDE SEQUENCE</scope>
    <source>
        <strain evidence="3">MPI-SDFR-AT-0117</strain>
    </source>
</reference>
<dbReference type="InterPro" id="IPR018744">
    <property type="entry name" value="DUF2293"/>
</dbReference>
<dbReference type="EMBL" id="JAGSXJ010000009">
    <property type="protein sequence ID" value="KAH6688309.1"/>
    <property type="molecule type" value="Genomic_DNA"/>
</dbReference>
<dbReference type="Pfam" id="PF10056">
    <property type="entry name" value="DUF2293"/>
    <property type="match status" value="1"/>
</dbReference>
<dbReference type="PANTHER" id="PTHR38113:SF1">
    <property type="entry name" value="DUF2293 DOMAIN-CONTAINING PROTEIN"/>
    <property type="match status" value="1"/>
</dbReference>
<organism evidence="3 4">
    <name type="scientific">Plectosphaerella plurivora</name>
    <dbReference type="NCBI Taxonomy" id="936078"/>
    <lineage>
        <taxon>Eukaryota</taxon>
        <taxon>Fungi</taxon>
        <taxon>Dikarya</taxon>
        <taxon>Ascomycota</taxon>
        <taxon>Pezizomycotina</taxon>
        <taxon>Sordariomycetes</taxon>
        <taxon>Hypocreomycetidae</taxon>
        <taxon>Glomerellales</taxon>
        <taxon>Plectosphaerellaceae</taxon>
        <taxon>Plectosphaerella</taxon>
    </lineage>
</organism>
<comment type="caution">
    <text evidence="3">The sequence shown here is derived from an EMBL/GenBank/DDBJ whole genome shotgun (WGS) entry which is preliminary data.</text>
</comment>
<feature type="region of interest" description="Disordered" evidence="1">
    <location>
        <begin position="1"/>
        <end position="21"/>
    </location>
</feature>
<keyword evidence="4" id="KW-1185">Reference proteome</keyword>
<sequence>MGREKKSTARPSTGKEKHRRTIKEIKRNAPLPPGLVARKAVPVSKHKTVLELVENKDFKKKPLDFENYTQREPPPLFSFVPLGNPELTLKCKDLSRERGAMVYIVSTPTHMATDLSHQMNRVGYHFRSQIVQEAKEELGIEEIYEPVIGPHGVEVIPESQQEINEQANAALWELFPKIPHTDRAEIISHAFRKGQTTSGEPLVGLQPTLSLFRRVQLAVLAHIRHNHTRYDYLLKETTWSNARRVTEEVCLDFLVKWRGDDESGKDQLDEIIREVVVLSDSDDSDDDEDSTSDIEGAVPSRDISMQARTPAPFIPGLPSGPAAVPYQDGHRQPQAAAHGTPQDTSKPKGKSKKALKRERRRNRKGLKRYENAWDAAVQRNRAGAQAPRVATPQASASLAAQNVFASHASSPRDVQAHMPHGGQPLPGGPGNDFDSIPARYRKARTPGDLDMGFGSSSGAYRRAPSPISYGHPGPGPGHIAQTKVRELVPSVSANPRAWPAGVRQTQLQDMLHPSIEPLSPGAPPPGQHSYRPMVHEPYTVQRHHVDPAREVIVIRESYEEPEPDMYPVAQPRHDERSRRLEPYEERAPAVYAGGPRYSVAAAPSRQVGREGGHVFAGEKHGAYPGMDQRLRQPRPQAEDMIMHTGSPYSEYQGSPARPFADGHPRMERQAWPPRETHTQRDGFMVLREHPKREERPRNEPFIQLREAPIIYSEPAQIWHLSNISRHMVGLHIGNTPTTADEHHAHRYGRVTM</sequence>
<feature type="region of interest" description="Disordered" evidence="1">
    <location>
        <begin position="279"/>
        <end position="372"/>
    </location>
</feature>
<feature type="domain" description="DUF2293" evidence="2">
    <location>
        <begin position="171"/>
        <end position="258"/>
    </location>
</feature>
<feature type="compositionally biased region" description="Basic residues" evidence="1">
    <location>
        <begin position="347"/>
        <end position="366"/>
    </location>
</feature>
<proteinExistence type="predicted"/>
<dbReference type="AlphaFoldDB" id="A0A9P8VD73"/>
<evidence type="ECO:0000313" key="3">
    <source>
        <dbReference type="EMBL" id="KAH6688309.1"/>
    </source>
</evidence>
<evidence type="ECO:0000259" key="2">
    <source>
        <dbReference type="Pfam" id="PF10056"/>
    </source>
</evidence>
<feature type="compositionally biased region" description="Acidic residues" evidence="1">
    <location>
        <begin position="280"/>
        <end position="292"/>
    </location>
</feature>
<evidence type="ECO:0000313" key="4">
    <source>
        <dbReference type="Proteomes" id="UP000770015"/>
    </source>
</evidence>
<dbReference type="PANTHER" id="PTHR38113">
    <property type="match status" value="1"/>
</dbReference>
<evidence type="ECO:0000256" key="1">
    <source>
        <dbReference type="SAM" id="MobiDB-lite"/>
    </source>
</evidence>